<evidence type="ECO:0000313" key="4">
    <source>
        <dbReference type="Proteomes" id="UP001054945"/>
    </source>
</evidence>
<dbReference type="InterPro" id="IPR008197">
    <property type="entry name" value="WAP_dom"/>
</dbReference>
<reference evidence="3 4" key="1">
    <citation type="submission" date="2021-06" db="EMBL/GenBank/DDBJ databases">
        <title>Caerostris extrusa draft genome.</title>
        <authorList>
            <person name="Kono N."/>
            <person name="Arakawa K."/>
        </authorList>
    </citation>
    <scope>NUCLEOTIDE SEQUENCE [LARGE SCALE GENOMIC DNA]</scope>
</reference>
<name>A0AAV4QA76_CAEEX</name>
<feature type="signal peptide" evidence="1">
    <location>
        <begin position="1"/>
        <end position="21"/>
    </location>
</feature>
<organism evidence="3 4">
    <name type="scientific">Caerostris extrusa</name>
    <name type="common">Bark spider</name>
    <name type="synonym">Caerostris bankana</name>
    <dbReference type="NCBI Taxonomy" id="172846"/>
    <lineage>
        <taxon>Eukaryota</taxon>
        <taxon>Metazoa</taxon>
        <taxon>Ecdysozoa</taxon>
        <taxon>Arthropoda</taxon>
        <taxon>Chelicerata</taxon>
        <taxon>Arachnida</taxon>
        <taxon>Araneae</taxon>
        <taxon>Araneomorphae</taxon>
        <taxon>Entelegynae</taxon>
        <taxon>Araneoidea</taxon>
        <taxon>Araneidae</taxon>
        <taxon>Caerostris</taxon>
    </lineage>
</organism>
<dbReference type="GO" id="GO:0005615">
    <property type="term" value="C:extracellular space"/>
    <property type="evidence" value="ECO:0007669"/>
    <property type="project" value="TreeGrafter"/>
</dbReference>
<keyword evidence="1" id="KW-0732">Signal</keyword>
<dbReference type="EMBL" id="BPLR01005915">
    <property type="protein sequence ID" value="GIY06010.1"/>
    <property type="molecule type" value="Genomic_DNA"/>
</dbReference>
<protein>
    <submittedName>
        <fullName evidence="3">WAP domain-containing protein</fullName>
    </submittedName>
</protein>
<feature type="chain" id="PRO_5043786282" evidence="1">
    <location>
        <begin position="22"/>
        <end position="265"/>
    </location>
</feature>
<sequence length="265" mass="29833">MPKCSAPLTVIVYVLHSLTVSRQVDYEKRPIKRNFSPFWREPTWRQDVKSDIYNRCTPFGHLPNDSTEEIKSYLTSILSQNASFWSCPAPKLPLLDEDCKLPACKNSEDCASKNQSCCFNGCIFTCVDRLTPPPVIDWDNEVEAPPLRREGEAVLRCTTSPRPAPSEPVGCPKGYVCKIDDYGDPLERRYNSGICVPDSSADGEHGSDSLHESGLKEKTRKQTVYLPGGCILSEKQYEDMKEFMTRSYVDDCLCIEGSIECKVQP</sequence>
<evidence type="ECO:0000256" key="1">
    <source>
        <dbReference type="SAM" id="SignalP"/>
    </source>
</evidence>
<dbReference type="PANTHER" id="PTHR14308">
    <property type="entry name" value="WAP FOUR-DISULFIDE CORE DOMAIN PROTEIN 1"/>
    <property type="match status" value="1"/>
</dbReference>
<dbReference type="PROSITE" id="PS51390">
    <property type="entry name" value="WAP"/>
    <property type="match status" value="1"/>
</dbReference>
<comment type="caution">
    <text evidence="3">The sequence shown here is derived from an EMBL/GenBank/DDBJ whole genome shotgun (WGS) entry which is preliminary data.</text>
</comment>
<feature type="domain" description="WAP" evidence="2">
    <location>
        <begin position="80"/>
        <end position="130"/>
    </location>
</feature>
<dbReference type="Proteomes" id="UP001054945">
    <property type="component" value="Unassembled WGS sequence"/>
</dbReference>
<proteinExistence type="predicted"/>
<dbReference type="AlphaFoldDB" id="A0AAV4QA76"/>
<dbReference type="GO" id="GO:0001558">
    <property type="term" value="P:regulation of cell growth"/>
    <property type="evidence" value="ECO:0007669"/>
    <property type="project" value="TreeGrafter"/>
</dbReference>
<dbReference type="InterPro" id="IPR042357">
    <property type="entry name" value="WFDC1"/>
</dbReference>
<evidence type="ECO:0000259" key="2">
    <source>
        <dbReference type="PROSITE" id="PS51390"/>
    </source>
</evidence>
<dbReference type="PANTHER" id="PTHR14308:SF0">
    <property type="entry name" value="WAP FOUR-DISULFIDE CORE DOMAIN PROTEIN 1"/>
    <property type="match status" value="1"/>
</dbReference>
<dbReference type="GO" id="GO:0030414">
    <property type="term" value="F:peptidase inhibitor activity"/>
    <property type="evidence" value="ECO:0007669"/>
    <property type="project" value="InterPro"/>
</dbReference>
<dbReference type="Pfam" id="PF00095">
    <property type="entry name" value="WAP"/>
    <property type="match status" value="1"/>
</dbReference>
<gene>
    <name evidence="3" type="primary">AVEN_129627_1</name>
    <name evidence="3" type="ORF">CEXT_13901</name>
</gene>
<accession>A0AAV4QA76</accession>
<keyword evidence="4" id="KW-1185">Reference proteome</keyword>
<evidence type="ECO:0000313" key="3">
    <source>
        <dbReference type="EMBL" id="GIY06010.1"/>
    </source>
</evidence>